<dbReference type="Gene3D" id="2.40.10.170">
    <property type="match status" value="1"/>
</dbReference>
<dbReference type="PANTHER" id="PTHR38447">
    <property type="entry name" value="TRANSCRIPTION FACTOR YDEB-RELATED"/>
    <property type="match status" value="1"/>
</dbReference>
<dbReference type="GO" id="GO:0009303">
    <property type="term" value="P:rRNA transcription"/>
    <property type="evidence" value="ECO:0007669"/>
    <property type="project" value="TreeGrafter"/>
</dbReference>
<gene>
    <name evidence="2" type="ORF">C7381_1153</name>
</gene>
<dbReference type="Gene3D" id="1.20.58.1290">
    <property type="entry name" value="CarD-like, C-terminal domain"/>
    <property type="match status" value="1"/>
</dbReference>
<proteinExistence type="predicted"/>
<accession>A0A2U1DM53</accession>
<keyword evidence="3" id="KW-1185">Reference proteome</keyword>
<dbReference type="InterPro" id="IPR003711">
    <property type="entry name" value="CarD-like/TRCF_RID"/>
</dbReference>
<evidence type="ECO:0000313" key="3">
    <source>
        <dbReference type="Proteomes" id="UP000245793"/>
    </source>
</evidence>
<feature type="domain" description="CarD-like/TRCF RNAP-interacting" evidence="1">
    <location>
        <begin position="1"/>
        <end position="111"/>
    </location>
</feature>
<dbReference type="InterPro" id="IPR052531">
    <property type="entry name" value="CarD-like_regulator"/>
</dbReference>
<dbReference type="PANTHER" id="PTHR38447:SF1">
    <property type="entry name" value="RNA POLYMERASE-BINDING TRANSCRIPTION FACTOR CARD"/>
    <property type="match status" value="1"/>
</dbReference>
<name>A0A2U1DM53_9FIRM</name>
<dbReference type="InterPro" id="IPR042215">
    <property type="entry name" value="CarD-like_C"/>
</dbReference>
<dbReference type="RefSeq" id="WP_034548121.1">
    <property type="nucleotide sequence ID" value="NZ_CAUPJO010000014.1"/>
</dbReference>
<reference evidence="2 3" key="1">
    <citation type="submission" date="2018-04" db="EMBL/GenBank/DDBJ databases">
        <title>Genomic Encyclopedia of Type Strains, Phase IV (KMG-IV): sequencing the most valuable type-strain genomes for metagenomic binning, comparative biology and taxonomic classification.</title>
        <authorList>
            <person name="Goeker M."/>
        </authorList>
    </citation>
    <scope>NUCLEOTIDE SEQUENCE [LARGE SCALE GENOMIC DNA]</scope>
    <source>
        <strain evidence="2 3">DSM 20705</strain>
    </source>
</reference>
<dbReference type="Pfam" id="PF02559">
    <property type="entry name" value="CarD_TRCF_RID"/>
    <property type="match status" value="1"/>
</dbReference>
<dbReference type="SMART" id="SM01058">
    <property type="entry name" value="CarD_TRCF"/>
    <property type="match status" value="1"/>
</dbReference>
<evidence type="ECO:0000259" key="1">
    <source>
        <dbReference type="SMART" id="SM01058"/>
    </source>
</evidence>
<dbReference type="AlphaFoldDB" id="A0A2U1DM53"/>
<dbReference type="SUPFAM" id="SSF141259">
    <property type="entry name" value="CarD-like"/>
    <property type="match status" value="1"/>
</dbReference>
<protein>
    <submittedName>
        <fullName evidence="2">CarD family transcriptional regulator</fullName>
    </submittedName>
</protein>
<dbReference type="InterPro" id="IPR048792">
    <property type="entry name" value="CarD_C"/>
</dbReference>
<comment type="caution">
    <text evidence="2">The sequence shown here is derived from an EMBL/GenBank/DDBJ whole genome shotgun (WGS) entry which is preliminary data.</text>
</comment>
<dbReference type="EMBL" id="QEKV01000015">
    <property type="protein sequence ID" value="PVY88764.1"/>
    <property type="molecule type" value="Genomic_DNA"/>
</dbReference>
<dbReference type="InterPro" id="IPR036101">
    <property type="entry name" value="CarD-like/TRCF_RID_sf"/>
</dbReference>
<dbReference type="Pfam" id="PF21095">
    <property type="entry name" value="CarD_C"/>
    <property type="match status" value="1"/>
</dbReference>
<dbReference type="Proteomes" id="UP000245793">
    <property type="component" value="Unassembled WGS sequence"/>
</dbReference>
<sequence length="171" mass="19360">MFKIGDKVSYPMHGAGTIVDISIETFLGEEKKYYTISIPVGSVQVKVPVDNAEELGLRDIVKNDMKEDIIETLEGKRTKMPSSWTQRNRMNINKLKTGDIIEVASVVRNLMLLSKKKNLASGDRKMLTNATNLLLSELILSFDIDEDEAMKRINSYVFESREEETGDDIIE</sequence>
<organism evidence="2 3">
    <name type="scientific">Ezakiella coagulans</name>
    <dbReference type="NCBI Taxonomy" id="46507"/>
    <lineage>
        <taxon>Bacteria</taxon>
        <taxon>Bacillati</taxon>
        <taxon>Bacillota</taxon>
        <taxon>Tissierellia</taxon>
        <taxon>Ezakiella</taxon>
    </lineage>
</organism>
<evidence type="ECO:0000313" key="2">
    <source>
        <dbReference type="EMBL" id="PVY88764.1"/>
    </source>
</evidence>